<dbReference type="eggNOG" id="COG3179">
    <property type="taxonomic scope" value="Bacteria"/>
</dbReference>
<accession>F6CWU7</accession>
<sequence length="684" mass="77859">MTMKFVYPVPKPNGHVYEDGNELQTQLQKEVAGQYGFNPGNSSWHGGMHLSLKNAPHCQKDHPIMAIADGKVVAYRVNNVYSTSVYRGIELPYSRDFCLLQHKFSYTEDDQTKTFTFFSLYMHLAPLAEEQIFEQVNGFKLPNWLYTEITAEVTDEDGLSCRTDSMEKANYAVSKGQKFKYDPRQLKPKAFGMKVRHFARCTLEPPLNSGGSSIAETWLCVDEDLVKTIDATTVKQGALIELSGAEQIDIKGGDAIGYLGQFHIPTQIEADTPVVDPRYQIHFELFSTEEPPEAFLKRFFGEANLDKVKKVEGDDDSDGYLDRNKPNGFFKNFHQIVTLDESDVPGTEIAKNLSKWDSAQYMYHKHASEWYDKAADKTVWQTILGIVDSSNFEKLIDHEKERVDKLIWMQEASSLGLPKVVWNWWPIGTGMAFKPGCYITKEMLRLVWNEKDDDFVFLVDIEDLEAVADEINEISATLKLDTLLRLNHFLAQAKKEAGKGFSLEENLHYSAKKLKQKDKDKGRGPFKYFRDNPREADLYGRVDGEGGHSSNPEQIANRAYANRNGNGNIASGDGWRYRGRGIFQLTGKKNYRNASRVYNILWPEENIDFEANPDLLLQIKYAVRSAGIFWLDNAIWEKADKGSSGTIVDNVTKIINSGTSEKSKKERRDNFSSYYNDGIFNEAF</sequence>
<evidence type="ECO:0000313" key="2">
    <source>
        <dbReference type="Proteomes" id="UP000009230"/>
    </source>
</evidence>
<keyword evidence="2" id="KW-1185">Reference proteome</keyword>
<proteinExistence type="predicted"/>
<dbReference type="AlphaFoldDB" id="F6CWU7"/>
<dbReference type="Gene3D" id="1.10.530.10">
    <property type="match status" value="1"/>
</dbReference>
<name>F6CWU7_MARPP</name>
<dbReference type="PANTHER" id="PTHR34408">
    <property type="entry name" value="FAMILY PROTEIN, PUTATIVE-RELATED"/>
    <property type="match status" value="1"/>
</dbReference>
<dbReference type="InterPro" id="IPR052354">
    <property type="entry name" value="Cell_Wall_Dynamics_Protein"/>
</dbReference>
<dbReference type="Proteomes" id="UP000009230">
    <property type="component" value="Chromosome"/>
</dbReference>
<dbReference type="PANTHER" id="PTHR34408:SF1">
    <property type="entry name" value="GLYCOSYL HYDROLASE FAMILY 19 DOMAIN-CONTAINING PROTEIN HI_1415"/>
    <property type="match status" value="1"/>
</dbReference>
<protein>
    <recommendedName>
        <fullName evidence="3">Chitinase</fullName>
    </recommendedName>
</protein>
<reference evidence="1 2" key="1">
    <citation type="journal article" date="2012" name="Stand. Genomic Sci.">
        <title>Complete genome sequence of Marinomonas posidonica type strain (IVIA-Po-181(T)).</title>
        <authorList>
            <person name="Lucas-Elio P."/>
            <person name="Goodwin L."/>
            <person name="Woyke T."/>
            <person name="Pitluck S."/>
            <person name="Nolan M."/>
            <person name="Kyrpides N.C."/>
            <person name="Detter J.C."/>
            <person name="Copeland A."/>
            <person name="Lu M."/>
            <person name="Bruce D."/>
            <person name="Detter C."/>
            <person name="Tapia R."/>
            <person name="Han S."/>
            <person name="Land M.L."/>
            <person name="Ivanova N."/>
            <person name="Mikhailova N."/>
            <person name="Johnston A.W."/>
            <person name="Sanchez-Amat A."/>
        </authorList>
    </citation>
    <scope>NUCLEOTIDE SEQUENCE [LARGE SCALE GENOMIC DNA]</scope>
    <source>
        <strain evidence="2">CECT 7376 / NCIMB 14433 / IVIA-Po-181</strain>
    </source>
</reference>
<evidence type="ECO:0008006" key="3">
    <source>
        <dbReference type="Google" id="ProtNLM"/>
    </source>
</evidence>
<dbReference type="SUPFAM" id="SSF53955">
    <property type="entry name" value="Lysozyme-like"/>
    <property type="match status" value="1"/>
</dbReference>
<dbReference type="KEGG" id="mpc:Mar181_2476"/>
<dbReference type="HOGENOM" id="CLU_010665_2_1_6"/>
<dbReference type="EMBL" id="CP002771">
    <property type="protein sequence ID" value="AEF55509.1"/>
    <property type="molecule type" value="Genomic_DNA"/>
</dbReference>
<dbReference type="OrthoDB" id="9798982at2"/>
<gene>
    <name evidence="1" type="ordered locus">Mar181_2476</name>
</gene>
<evidence type="ECO:0000313" key="1">
    <source>
        <dbReference type="EMBL" id="AEF55509.1"/>
    </source>
</evidence>
<dbReference type="STRING" id="491952.Mar181_2476"/>
<dbReference type="InterPro" id="IPR023346">
    <property type="entry name" value="Lysozyme-like_dom_sf"/>
</dbReference>
<organism evidence="1 2">
    <name type="scientific">Marinomonas posidonica (strain CECT 7376 / NCIMB 14433 / IVIA-Po-181)</name>
    <dbReference type="NCBI Taxonomy" id="491952"/>
    <lineage>
        <taxon>Bacteria</taxon>
        <taxon>Pseudomonadati</taxon>
        <taxon>Pseudomonadota</taxon>
        <taxon>Gammaproteobacteria</taxon>
        <taxon>Oceanospirillales</taxon>
        <taxon>Oceanospirillaceae</taxon>
        <taxon>Marinomonas</taxon>
    </lineage>
</organism>
<dbReference type="RefSeq" id="WP_013796982.1">
    <property type="nucleotide sequence ID" value="NC_015559.1"/>
</dbReference>